<evidence type="ECO:0008006" key="3">
    <source>
        <dbReference type="Google" id="ProtNLM"/>
    </source>
</evidence>
<dbReference type="AlphaFoldDB" id="A0AAV4UL71"/>
<dbReference type="Pfam" id="PF05380">
    <property type="entry name" value="Peptidase_A17"/>
    <property type="match status" value="1"/>
</dbReference>
<organism evidence="1 2">
    <name type="scientific">Caerostris darwini</name>
    <dbReference type="NCBI Taxonomy" id="1538125"/>
    <lineage>
        <taxon>Eukaryota</taxon>
        <taxon>Metazoa</taxon>
        <taxon>Ecdysozoa</taxon>
        <taxon>Arthropoda</taxon>
        <taxon>Chelicerata</taxon>
        <taxon>Arachnida</taxon>
        <taxon>Araneae</taxon>
        <taxon>Araneomorphae</taxon>
        <taxon>Entelegynae</taxon>
        <taxon>Araneoidea</taxon>
        <taxon>Araneidae</taxon>
        <taxon>Caerostris</taxon>
    </lineage>
</organism>
<gene>
    <name evidence="1" type="primary">AVEN_91150_1</name>
    <name evidence="1" type="ORF">CDAR_226061</name>
</gene>
<dbReference type="EMBL" id="BPLQ01011521">
    <property type="protein sequence ID" value="GIY58601.1"/>
    <property type="molecule type" value="Genomic_DNA"/>
</dbReference>
<name>A0AAV4UL71_9ARAC</name>
<dbReference type="Proteomes" id="UP001054837">
    <property type="component" value="Unassembled WGS sequence"/>
</dbReference>
<keyword evidence="2" id="KW-1185">Reference proteome</keyword>
<comment type="caution">
    <text evidence="1">The sequence shown here is derived from an EMBL/GenBank/DDBJ whole genome shotgun (WGS) entry which is preliminary data.</text>
</comment>
<proteinExistence type="predicted"/>
<protein>
    <recommendedName>
        <fullName evidence="3">Reverse transcriptase/retrotransposon-derived protein RNase H-like domain-containing protein</fullName>
    </recommendedName>
</protein>
<sequence length="114" mass="12937">MSLGWDEEIKGSLNEEFIQWFNNLNALKQIYAPRWIKVTPETFDNCCLHVFCDASKDVYAAVAYLVLHGECNEVFLLFSRSPITPLKRATIPRLELFGAILPPSLHGLPKRTTG</sequence>
<dbReference type="PANTHER" id="PTHR47331">
    <property type="entry name" value="PHD-TYPE DOMAIN-CONTAINING PROTEIN"/>
    <property type="match status" value="1"/>
</dbReference>
<reference evidence="1 2" key="1">
    <citation type="submission" date="2021-06" db="EMBL/GenBank/DDBJ databases">
        <title>Caerostris darwini draft genome.</title>
        <authorList>
            <person name="Kono N."/>
            <person name="Arakawa K."/>
        </authorList>
    </citation>
    <scope>NUCLEOTIDE SEQUENCE [LARGE SCALE GENOMIC DNA]</scope>
</reference>
<accession>A0AAV4UL71</accession>
<evidence type="ECO:0000313" key="1">
    <source>
        <dbReference type="EMBL" id="GIY58601.1"/>
    </source>
</evidence>
<dbReference type="InterPro" id="IPR008042">
    <property type="entry name" value="Retrotrans_Pao"/>
</dbReference>
<evidence type="ECO:0000313" key="2">
    <source>
        <dbReference type="Proteomes" id="UP001054837"/>
    </source>
</evidence>